<feature type="binding site" evidence="19">
    <location>
        <position position="268"/>
    </location>
    <ligand>
        <name>ATP</name>
        <dbReference type="ChEBI" id="CHEBI:30616"/>
    </ligand>
</feature>
<dbReference type="GO" id="GO:0009229">
    <property type="term" value="P:thiamine diphosphate biosynthetic process"/>
    <property type="evidence" value="ECO:0007669"/>
    <property type="project" value="UniProtKB-UniRule"/>
</dbReference>
<dbReference type="SUPFAM" id="SSF52402">
    <property type="entry name" value="Adenine nucleotide alpha hydrolases-like"/>
    <property type="match status" value="1"/>
</dbReference>
<dbReference type="GO" id="GO:0052837">
    <property type="term" value="P:thiazole biosynthetic process"/>
    <property type="evidence" value="ECO:0007669"/>
    <property type="project" value="TreeGrafter"/>
</dbReference>
<evidence type="ECO:0000256" key="1">
    <source>
        <dbReference type="ARBA" id="ARBA00004496"/>
    </source>
</evidence>
<dbReference type="PANTHER" id="PTHR43209:SF1">
    <property type="entry name" value="TRNA SULFURTRANSFERASE"/>
    <property type="match status" value="1"/>
</dbReference>
<evidence type="ECO:0000256" key="4">
    <source>
        <dbReference type="ARBA" id="ARBA00022555"/>
    </source>
</evidence>
<keyword evidence="6 19" id="KW-0547">Nucleotide-binding</keyword>
<feature type="binding site" evidence="19">
    <location>
        <begin position="211"/>
        <end position="212"/>
    </location>
    <ligand>
        <name>ATP</name>
        <dbReference type="ChEBI" id="CHEBI:30616"/>
    </ligand>
</feature>
<evidence type="ECO:0000256" key="6">
    <source>
        <dbReference type="ARBA" id="ARBA00022741"/>
    </source>
</evidence>
<dbReference type="NCBIfam" id="TIGR00342">
    <property type="entry name" value="tRNA uracil 4-sulfurtransferase ThiI"/>
    <property type="match status" value="1"/>
</dbReference>
<comment type="catalytic activity">
    <reaction evidence="10 19">
        <text>[ThiI sulfur-carrier protein]-S-sulfanyl-L-cysteine + a uridine in tRNA + 2 reduced [2Fe-2S]-[ferredoxin] + ATP + H(+) = [ThiI sulfur-carrier protein]-L-cysteine + a 4-thiouridine in tRNA + 2 oxidized [2Fe-2S]-[ferredoxin] + AMP + diphosphate</text>
        <dbReference type="Rhea" id="RHEA:24176"/>
        <dbReference type="Rhea" id="RHEA-COMP:10000"/>
        <dbReference type="Rhea" id="RHEA-COMP:10001"/>
        <dbReference type="Rhea" id="RHEA-COMP:13337"/>
        <dbReference type="Rhea" id="RHEA-COMP:13338"/>
        <dbReference type="Rhea" id="RHEA-COMP:13339"/>
        <dbReference type="Rhea" id="RHEA-COMP:13340"/>
        <dbReference type="ChEBI" id="CHEBI:15378"/>
        <dbReference type="ChEBI" id="CHEBI:29950"/>
        <dbReference type="ChEBI" id="CHEBI:30616"/>
        <dbReference type="ChEBI" id="CHEBI:33019"/>
        <dbReference type="ChEBI" id="CHEBI:33737"/>
        <dbReference type="ChEBI" id="CHEBI:33738"/>
        <dbReference type="ChEBI" id="CHEBI:61963"/>
        <dbReference type="ChEBI" id="CHEBI:65315"/>
        <dbReference type="ChEBI" id="CHEBI:136798"/>
        <dbReference type="ChEBI" id="CHEBI:456215"/>
        <dbReference type="EC" id="2.8.1.4"/>
    </reaction>
</comment>
<keyword evidence="4 19" id="KW-0820">tRNA-binding</keyword>
<evidence type="ECO:0000256" key="19">
    <source>
        <dbReference type="HAMAP-Rule" id="MF_00021"/>
    </source>
</evidence>
<dbReference type="GO" id="GO:0009228">
    <property type="term" value="P:thiamine biosynthetic process"/>
    <property type="evidence" value="ECO:0007669"/>
    <property type="project" value="UniProtKB-KW"/>
</dbReference>
<comment type="subcellular location">
    <subcellularLocation>
        <location evidence="1 19">Cytoplasm</location>
    </subcellularLocation>
</comment>
<comment type="caution">
    <text evidence="21">The sequence shown here is derived from an EMBL/GenBank/DDBJ whole genome shotgun (WGS) entry which is preliminary data.</text>
</comment>
<dbReference type="AlphaFoldDB" id="A0AAV4LKG7"/>
<feature type="binding site" evidence="19">
    <location>
        <position position="290"/>
    </location>
    <ligand>
        <name>ATP</name>
        <dbReference type="ChEBI" id="CHEBI:30616"/>
    </ligand>
</feature>
<dbReference type="InterPro" id="IPR014729">
    <property type="entry name" value="Rossmann-like_a/b/a_fold"/>
</dbReference>
<gene>
    <name evidence="19 21" type="primary">thiI</name>
    <name evidence="21" type="ORF">DNHGIG_38720</name>
</gene>
<dbReference type="Pfam" id="PF02568">
    <property type="entry name" value="ThiI"/>
    <property type="match status" value="1"/>
</dbReference>
<dbReference type="RefSeq" id="WP_282201210.1">
    <property type="nucleotide sequence ID" value="NZ_BOQE01000001.1"/>
</dbReference>
<dbReference type="HAMAP" id="MF_00021">
    <property type="entry name" value="ThiI"/>
    <property type="match status" value="1"/>
</dbReference>
<comment type="function">
    <text evidence="12 19">Catalyzes the ATP-dependent transfer of a sulfur to tRNA to produce 4-thiouridine in position 8 of tRNAs, which functions as a near-UV photosensor. Also catalyzes the transfer of sulfur to the sulfur carrier protein ThiS, forming ThiS-thiocarboxylate. This is a step in the synthesis of thiazole, in the thiamine biosynthesis pathway. The sulfur is donated as persulfide by IscS.</text>
</comment>
<evidence type="ECO:0000256" key="17">
    <source>
        <dbReference type="ARBA" id="ARBA00077849"/>
    </source>
</evidence>
<dbReference type="SUPFAM" id="SSF143437">
    <property type="entry name" value="THUMP domain-like"/>
    <property type="match status" value="1"/>
</dbReference>
<proteinExistence type="inferred from homology"/>
<dbReference type="InterPro" id="IPR020536">
    <property type="entry name" value="ThiI_AANH"/>
</dbReference>
<comment type="similarity">
    <text evidence="13 19">Belongs to the ThiI family.</text>
</comment>
<evidence type="ECO:0000256" key="14">
    <source>
        <dbReference type="ARBA" id="ARBA00066827"/>
    </source>
</evidence>
<evidence type="ECO:0000256" key="3">
    <source>
        <dbReference type="ARBA" id="ARBA00022490"/>
    </source>
</evidence>
<keyword evidence="9 19" id="KW-0784">Thiamine biosynthesis</keyword>
<name>A0AAV4LKG7_9BACL</name>
<organism evidence="21 22">
    <name type="scientific">Collibacillus ludicampi</name>
    <dbReference type="NCBI Taxonomy" id="2771369"/>
    <lineage>
        <taxon>Bacteria</taxon>
        <taxon>Bacillati</taxon>
        <taxon>Bacillota</taxon>
        <taxon>Bacilli</taxon>
        <taxon>Bacillales</taxon>
        <taxon>Alicyclobacillaceae</taxon>
        <taxon>Collibacillus</taxon>
    </lineage>
</organism>
<dbReference type="GO" id="GO:0005829">
    <property type="term" value="C:cytosol"/>
    <property type="evidence" value="ECO:0007669"/>
    <property type="project" value="TreeGrafter"/>
</dbReference>
<feature type="domain" description="THUMP" evidence="20">
    <location>
        <begin position="60"/>
        <end position="168"/>
    </location>
</feature>
<dbReference type="Gene3D" id="3.30.2130.30">
    <property type="match status" value="1"/>
</dbReference>
<dbReference type="GO" id="GO:0002937">
    <property type="term" value="P:tRNA 4-thiouridine biosynthesis"/>
    <property type="evidence" value="ECO:0007669"/>
    <property type="project" value="TreeGrafter"/>
</dbReference>
<feature type="binding site" evidence="19">
    <location>
        <position position="299"/>
    </location>
    <ligand>
        <name>ATP</name>
        <dbReference type="ChEBI" id="CHEBI:30616"/>
    </ligand>
</feature>
<feature type="binding site" evidence="19">
    <location>
        <begin position="186"/>
        <end position="187"/>
    </location>
    <ligand>
        <name>ATP</name>
        <dbReference type="ChEBI" id="CHEBI:30616"/>
    </ligand>
</feature>
<dbReference type="GO" id="GO:0004810">
    <property type="term" value="F:CCA tRNA nucleotidyltransferase activity"/>
    <property type="evidence" value="ECO:0007669"/>
    <property type="project" value="InterPro"/>
</dbReference>
<keyword evidence="22" id="KW-1185">Reference proteome</keyword>
<keyword evidence="7 19" id="KW-0067">ATP-binding</keyword>
<dbReference type="Gene3D" id="3.40.50.620">
    <property type="entry name" value="HUPs"/>
    <property type="match status" value="1"/>
</dbReference>
<evidence type="ECO:0000256" key="7">
    <source>
        <dbReference type="ARBA" id="ARBA00022840"/>
    </source>
</evidence>
<accession>A0AAV4LKG7</accession>
<evidence type="ECO:0000313" key="22">
    <source>
        <dbReference type="Proteomes" id="UP001057291"/>
    </source>
</evidence>
<dbReference type="EMBL" id="BOQE01000001">
    <property type="protein sequence ID" value="GIM48323.1"/>
    <property type="molecule type" value="Genomic_DNA"/>
</dbReference>
<dbReference type="InterPro" id="IPR004114">
    <property type="entry name" value="THUMP_dom"/>
</dbReference>
<dbReference type="GO" id="GO:0140741">
    <property type="term" value="F:tRNA-uracil-4 sulfurtransferase activity"/>
    <property type="evidence" value="ECO:0007669"/>
    <property type="project" value="UniProtKB-EC"/>
</dbReference>
<evidence type="ECO:0000256" key="16">
    <source>
        <dbReference type="ARBA" id="ARBA00075337"/>
    </source>
</evidence>
<comment type="pathway">
    <text evidence="2 19">Cofactor biosynthesis; thiamine diphosphate biosynthesis.</text>
</comment>
<comment type="catalytic activity">
    <reaction evidence="11 19">
        <text>[ThiS sulfur-carrier protein]-C-terminal Gly-Gly-AMP + S-sulfanyl-L-cysteinyl-[cysteine desulfurase] + AH2 = [ThiS sulfur-carrier protein]-C-terminal-Gly-aminoethanethioate + L-cysteinyl-[cysteine desulfurase] + A + AMP + 2 H(+)</text>
        <dbReference type="Rhea" id="RHEA:43340"/>
        <dbReference type="Rhea" id="RHEA-COMP:12157"/>
        <dbReference type="Rhea" id="RHEA-COMP:12158"/>
        <dbReference type="Rhea" id="RHEA-COMP:12910"/>
        <dbReference type="Rhea" id="RHEA-COMP:19908"/>
        <dbReference type="ChEBI" id="CHEBI:13193"/>
        <dbReference type="ChEBI" id="CHEBI:15378"/>
        <dbReference type="ChEBI" id="CHEBI:17499"/>
        <dbReference type="ChEBI" id="CHEBI:29950"/>
        <dbReference type="ChEBI" id="CHEBI:61963"/>
        <dbReference type="ChEBI" id="CHEBI:90618"/>
        <dbReference type="ChEBI" id="CHEBI:232372"/>
        <dbReference type="ChEBI" id="CHEBI:456215"/>
    </reaction>
</comment>
<dbReference type="FunFam" id="3.40.50.620:FF:000053">
    <property type="entry name" value="Probable tRNA sulfurtransferase"/>
    <property type="match status" value="1"/>
</dbReference>
<evidence type="ECO:0000256" key="18">
    <source>
        <dbReference type="ARBA" id="ARBA00080570"/>
    </source>
</evidence>
<dbReference type="Proteomes" id="UP001057291">
    <property type="component" value="Unassembled WGS sequence"/>
</dbReference>
<dbReference type="PANTHER" id="PTHR43209">
    <property type="entry name" value="TRNA SULFURTRANSFERASE"/>
    <property type="match status" value="1"/>
</dbReference>
<dbReference type="InterPro" id="IPR054173">
    <property type="entry name" value="ThiI_fer"/>
</dbReference>
<evidence type="ECO:0000256" key="9">
    <source>
        <dbReference type="ARBA" id="ARBA00022977"/>
    </source>
</evidence>
<evidence type="ECO:0000259" key="20">
    <source>
        <dbReference type="PROSITE" id="PS51165"/>
    </source>
</evidence>
<evidence type="ECO:0000256" key="10">
    <source>
        <dbReference type="ARBA" id="ARBA00050570"/>
    </source>
</evidence>
<evidence type="ECO:0000256" key="13">
    <source>
        <dbReference type="ARBA" id="ARBA00061472"/>
    </source>
</evidence>
<dbReference type="InterPro" id="IPR049961">
    <property type="entry name" value="ThiI_N"/>
</dbReference>
<keyword evidence="8 19" id="KW-0694">RNA-binding</keyword>
<evidence type="ECO:0000256" key="5">
    <source>
        <dbReference type="ARBA" id="ARBA00022679"/>
    </source>
</evidence>
<evidence type="ECO:0000256" key="8">
    <source>
        <dbReference type="ARBA" id="ARBA00022884"/>
    </source>
</evidence>
<evidence type="ECO:0000256" key="15">
    <source>
        <dbReference type="ARBA" id="ARBA00071867"/>
    </source>
</evidence>
<dbReference type="InterPro" id="IPR003720">
    <property type="entry name" value="tRNA_STrfase"/>
</dbReference>
<reference evidence="21" key="1">
    <citation type="journal article" date="2023" name="Int. J. Syst. Evol. Microbiol.">
        <title>Collibacillus ludicampi gen. nov., sp. nov., a new soil bacterium of the family Alicyclobacillaceae.</title>
        <authorList>
            <person name="Jojima T."/>
            <person name="Ioku Y."/>
            <person name="Fukuta Y."/>
            <person name="Shirasaka N."/>
            <person name="Matsumura Y."/>
            <person name="Mori M."/>
        </authorList>
    </citation>
    <scope>NUCLEOTIDE SEQUENCE</scope>
    <source>
        <strain evidence="21">TP075</strain>
    </source>
</reference>
<dbReference type="Pfam" id="PF02926">
    <property type="entry name" value="THUMP"/>
    <property type="match status" value="1"/>
</dbReference>
<dbReference type="InterPro" id="IPR050102">
    <property type="entry name" value="tRNA_sulfurtransferase_ThiI"/>
</dbReference>
<dbReference type="CDD" id="cd01712">
    <property type="entry name" value="PPase_ThiI"/>
    <property type="match status" value="1"/>
</dbReference>
<evidence type="ECO:0000256" key="2">
    <source>
        <dbReference type="ARBA" id="ARBA00004948"/>
    </source>
</evidence>
<evidence type="ECO:0000256" key="12">
    <source>
        <dbReference type="ARBA" id="ARBA00058382"/>
    </source>
</evidence>
<evidence type="ECO:0000313" key="21">
    <source>
        <dbReference type="EMBL" id="GIM48323.1"/>
    </source>
</evidence>
<keyword evidence="5 19" id="KW-0808">Transferase</keyword>
<keyword evidence="3 19" id="KW-0963">Cytoplasm</keyword>
<dbReference type="InterPro" id="IPR049962">
    <property type="entry name" value="THUMP_ThiI"/>
</dbReference>
<protein>
    <recommendedName>
        <fullName evidence="15 19">Probable tRNA sulfurtransferase</fullName>
        <ecNumber evidence="14 19">2.8.1.4</ecNumber>
    </recommendedName>
    <alternativeName>
        <fullName evidence="16 19">Sulfur carrier protein ThiS sulfurtransferase</fullName>
    </alternativeName>
    <alternativeName>
        <fullName evidence="17 19">Thiamine biosynthesis protein ThiI</fullName>
    </alternativeName>
    <alternativeName>
        <fullName evidence="18 19">tRNA 4-thiouridine synthase</fullName>
    </alternativeName>
</protein>
<dbReference type="GO" id="GO:0005524">
    <property type="term" value="F:ATP binding"/>
    <property type="evidence" value="ECO:0007669"/>
    <property type="project" value="UniProtKB-UniRule"/>
</dbReference>
<dbReference type="SMART" id="SM00981">
    <property type="entry name" value="THUMP"/>
    <property type="match status" value="1"/>
</dbReference>
<evidence type="ECO:0000256" key="11">
    <source>
        <dbReference type="ARBA" id="ARBA00052330"/>
    </source>
</evidence>
<dbReference type="GO" id="GO:0000049">
    <property type="term" value="F:tRNA binding"/>
    <property type="evidence" value="ECO:0007669"/>
    <property type="project" value="UniProtKB-UniRule"/>
</dbReference>
<dbReference type="Pfam" id="PF22025">
    <property type="entry name" value="ThiI_fer"/>
    <property type="match status" value="1"/>
</dbReference>
<dbReference type="CDD" id="cd11716">
    <property type="entry name" value="THUMP_ThiI"/>
    <property type="match status" value="1"/>
</dbReference>
<dbReference type="EC" id="2.8.1.4" evidence="14 19"/>
<dbReference type="PROSITE" id="PS51165">
    <property type="entry name" value="THUMP"/>
    <property type="match status" value="1"/>
</dbReference>
<sequence length="397" mass="45053">MMYSLILVRFGEIGIKGKNRSDFERKLVENIVQMLKGMDVRVMRADGRIWVRVGERDNYAEVIERLRFVPGIVSVSPVREVPLDLEEIKKSAVEIMQRLIHTSRKPVTFKVESRRANKQFPLSSPEIARTLGGHLLRHIPDIKVDVHEPDLVLWCEVRANEAYIYSEVIPGPGGLPVGASGRVLLLLSGGIDSPVAGWMALKRGAELEAIHFHSFPFTSERARQKVEDLAKILARYAGKVRLHVVHFTEVQKAIRQHCPEELSITIMRRFMFRIADRIAHQRKALALVTGESLGQVASQTLESMYTINHVTTMPVLRPLVALDKTEIMRIAKEIGTYETSILPYEDCCTIFLPKSPKTRPRVDEAIEAEQNLDIESLVKEAVEKTETVVFQRETESF</sequence>